<gene>
    <name evidence="2" type="ORF">HDE68_002656</name>
</gene>
<feature type="region of interest" description="Disordered" evidence="1">
    <location>
        <begin position="1"/>
        <end position="45"/>
    </location>
</feature>
<dbReference type="RefSeq" id="WP_183882591.1">
    <property type="nucleotide sequence ID" value="NZ_JACHCD010000007.1"/>
</dbReference>
<dbReference type="Proteomes" id="UP000537204">
    <property type="component" value="Unassembled WGS sequence"/>
</dbReference>
<evidence type="ECO:0000313" key="2">
    <source>
        <dbReference type="EMBL" id="MBB5636755.1"/>
    </source>
</evidence>
<reference evidence="2 3" key="1">
    <citation type="submission" date="2020-08" db="EMBL/GenBank/DDBJ databases">
        <title>Genomic Encyclopedia of Type Strains, Phase IV (KMG-V): Genome sequencing to study the core and pangenomes of soil and plant-associated prokaryotes.</title>
        <authorList>
            <person name="Whitman W."/>
        </authorList>
    </citation>
    <scope>NUCLEOTIDE SEQUENCE [LARGE SCALE GENOMIC DNA]</scope>
    <source>
        <strain evidence="2 3">S3M1</strain>
    </source>
</reference>
<organism evidence="2 3">
    <name type="scientific">Pedobacter cryoconitis</name>
    <dbReference type="NCBI Taxonomy" id="188932"/>
    <lineage>
        <taxon>Bacteria</taxon>
        <taxon>Pseudomonadati</taxon>
        <taxon>Bacteroidota</taxon>
        <taxon>Sphingobacteriia</taxon>
        <taxon>Sphingobacteriales</taxon>
        <taxon>Sphingobacteriaceae</taxon>
        <taxon>Pedobacter</taxon>
    </lineage>
</organism>
<dbReference type="AlphaFoldDB" id="A0A7W8ZMP0"/>
<comment type="caution">
    <text evidence="2">The sequence shown here is derived from an EMBL/GenBank/DDBJ whole genome shotgun (WGS) entry which is preliminary data.</text>
</comment>
<dbReference type="EMBL" id="JACHCE010000003">
    <property type="protein sequence ID" value="MBB5636755.1"/>
    <property type="molecule type" value="Genomic_DNA"/>
</dbReference>
<name>A0A7W8ZMP0_9SPHI</name>
<evidence type="ECO:0000313" key="3">
    <source>
        <dbReference type="Proteomes" id="UP000537204"/>
    </source>
</evidence>
<evidence type="ECO:0000256" key="1">
    <source>
        <dbReference type="SAM" id="MobiDB-lite"/>
    </source>
</evidence>
<protein>
    <submittedName>
        <fullName evidence="2">Uncharacterized protein</fullName>
    </submittedName>
</protein>
<proteinExistence type="predicted"/>
<sequence>MKDLILKNKKKNKADEPVKNTIMVKQQQPGTRSEHSRNEQDDGVDPEVFDLLKSEEETGSLNEARRYFENDRAKVRESRFTEENTLMEEGFEDWFF</sequence>
<accession>A0A7W8ZMP0</accession>